<evidence type="ECO:0000256" key="1">
    <source>
        <dbReference type="SAM" id="MobiDB-lite"/>
    </source>
</evidence>
<sequence length="107" mass="12113">MHFGQEVTSRDKAIIRFMQQARPYRDAKAVESRQSLRVQWARSQIPKKPTALKPAKGAGKRRLHEDEEKDEGPLDGAVWRGPAAKKQKTEPERERDGDADDTAAECT</sequence>
<dbReference type="AlphaFoldDB" id="A0A553IBH4"/>
<organism evidence="2 3">
    <name type="scientific">Xylaria flabelliformis</name>
    <dbReference type="NCBI Taxonomy" id="2512241"/>
    <lineage>
        <taxon>Eukaryota</taxon>
        <taxon>Fungi</taxon>
        <taxon>Dikarya</taxon>
        <taxon>Ascomycota</taxon>
        <taxon>Pezizomycotina</taxon>
        <taxon>Sordariomycetes</taxon>
        <taxon>Xylariomycetidae</taxon>
        <taxon>Xylariales</taxon>
        <taxon>Xylariaceae</taxon>
        <taxon>Xylaria</taxon>
    </lineage>
</organism>
<comment type="caution">
    <text evidence="2">The sequence shown here is derived from an EMBL/GenBank/DDBJ whole genome shotgun (WGS) entry which is preliminary data.</text>
</comment>
<name>A0A553IBH4_9PEZI</name>
<proteinExistence type="predicted"/>
<accession>A0A553IBH4</accession>
<dbReference type="Proteomes" id="UP000319160">
    <property type="component" value="Unassembled WGS sequence"/>
</dbReference>
<gene>
    <name evidence="2" type="ORF">FHL15_001300</name>
</gene>
<evidence type="ECO:0000313" key="2">
    <source>
        <dbReference type="EMBL" id="TRX97545.1"/>
    </source>
</evidence>
<feature type="compositionally biased region" description="Basic and acidic residues" evidence="1">
    <location>
        <begin position="87"/>
        <end position="96"/>
    </location>
</feature>
<dbReference type="EMBL" id="VFLP01000005">
    <property type="protein sequence ID" value="TRX97545.1"/>
    <property type="molecule type" value="Genomic_DNA"/>
</dbReference>
<protein>
    <submittedName>
        <fullName evidence="2">Uncharacterized protein</fullName>
    </submittedName>
</protein>
<dbReference type="OrthoDB" id="5419928at2759"/>
<feature type="compositionally biased region" description="Acidic residues" evidence="1">
    <location>
        <begin position="97"/>
        <end position="107"/>
    </location>
</feature>
<feature type="region of interest" description="Disordered" evidence="1">
    <location>
        <begin position="41"/>
        <end position="107"/>
    </location>
</feature>
<keyword evidence="3" id="KW-1185">Reference proteome</keyword>
<evidence type="ECO:0000313" key="3">
    <source>
        <dbReference type="Proteomes" id="UP000319160"/>
    </source>
</evidence>
<reference evidence="3" key="1">
    <citation type="submission" date="2019-06" db="EMBL/GenBank/DDBJ databases">
        <title>Draft genome sequence of the griseofulvin-producing fungus Xylaria cubensis strain G536.</title>
        <authorList>
            <person name="Mead M.E."/>
            <person name="Raja H.A."/>
            <person name="Steenwyk J.L."/>
            <person name="Knowles S.L."/>
            <person name="Oberlies N.H."/>
            <person name="Rokas A."/>
        </authorList>
    </citation>
    <scope>NUCLEOTIDE SEQUENCE [LARGE SCALE GENOMIC DNA]</scope>
    <source>
        <strain evidence="3">G536</strain>
    </source>
</reference>